<dbReference type="OrthoDB" id="3551429at2759"/>
<dbReference type="VEuPathDB" id="FungiDB:CLCR_03641"/>
<sequence length="289" mass="31432">MADTFVDPTATSDQSPWSILNKLPTKRIDAAITRASQAGVPEQGGQKGGYAPAYLHLSHIPLFPLYSAGQHELLAKEQKRKESIVKNMDATDPDKNLTGGQKAFLGVLGHVTGGGSIVSAKRWERRLEGASVWTSNNLMQQNKLVVFTRWAVPSPPPGQRAGSGPPWFVDVIEHRFLDTAAAAAGDNGGSTLKRMGGNVVMVKVGIGGGIAHAKKVTLRLLKTEAKGLKTQKTWTKRLNFEPCEAMTFVGDSEILAMEIVARVQRACSSVEAMEIQKRFDKEWMVPLMQ</sequence>
<proteinExistence type="predicted"/>
<name>A0A1C1CG08_9EURO</name>
<dbReference type="eggNOG" id="ENOG502TFBM">
    <property type="taxonomic scope" value="Eukaryota"/>
</dbReference>
<protein>
    <submittedName>
        <fullName evidence="1">Uncharacterized protein</fullName>
    </submittedName>
</protein>
<accession>A0A1C1CG08</accession>
<dbReference type="EMBL" id="LGRB01000013">
    <property type="protein sequence ID" value="OCT47418.1"/>
    <property type="molecule type" value="Genomic_DNA"/>
</dbReference>
<reference evidence="2" key="1">
    <citation type="submission" date="2015-07" db="EMBL/GenBank/DDBJ databases">
        <authorList>
            <person name="Teixeira M.M."/>
            <person name="Souza R.C."/>
            <person name="Almeida L.G."/>
            <person name="Vicente V.A."/>
            <person name="de Hoog S."/>
            <person name="Bocca A.L."/>
            <person name="de Almeida S.R."/>
            <person name="Vasconcelos A.T."/>
            <person name="Felipe M.S."/>
        </authorList>
    </citation>
    <scope>NUCLEOTIDE SEQUENCE [LARGE SCALE GENOMIC DNA]</scope>
    <source>
        <strain evidence="2">KSF</strain>
    </source>
</reference>
<gene>
    <name evidence="1" type="ORF">CLCR_03641</name>
</gene>
<keyword evidence="2" id="KW-1185">Reference proteome</keyword>
<organism evidence="1 2">
    <name type="scientific">Cladophialophora carrionii</name>
    <dbReference type="NCBI Taxonomy" id="86049"/>
    <lineage>
        <taxon>Eukaryota</taxon>
        <taxon>Fungi</taxon>
        <taxon>Dikarya</taxon>
        <taxon>Ascomycota</taxon>
        <taxon>Pezizomycotina</taxon>
        <taxon>Eurotiomycetes</taxon>
        <taxon>Chaetothyriomycetidae</taxon>
        <taxon>Chaetothyriales</taxon>
        <taxon>Herpotrichiellaceae</taxon>
        <taxon>Cladophialophora</taxon>
    </lineage>
</organism>
<dbReference type="AlphaFoldDB" id="A0A1C1CG08"/>
<dbReference type="VEuPathDB" id="FungiDB:G647_01960"/>
<evidence type="ECO:0000313" key="1">
    <source>
        <dbReference type="EMBL" id="OCT47418.1"/>
    </source>
</evidence>
<comment type="caution">
    <text evidence="1">The sequence shown here is derived from an EMBL/GenBank/DDBJ whole genome shotgun (WGS) entry which is preliminary data.</text>
</comment>
<evidence type="ECO:0000313" key="2">
    <source>
        <dbReference type="Proteomes" id="UP000094526"/>
    </source>
</evidence>
<dbReference type="Proteomes" id="UP000094526">
    <property type="component" value="Unassembled WGS sequence"/>
</dbReference>